<keyword evidence="1" id="KW-1133">Transmembrane helix</keyword>
<keyword evidence="1" id="KW-0472">Membrane</keyword>
<keyword evidence="1" id="KW-0812">Transmembrane</keyword>
<name>A0A934NDR1_9BACT</name>
<evidence type="ECO:0000256" key="1">
    <source>
        <dbReference type="SAM" id="Phobius"/>
    </source>
</evidence>
<accession>A0A934NDR1</accession>
<protein>
    <submittedName>
        <fullName evidence="2">Uncharacterized protein</fullName>
    </submittedName>
</protein>
<sequence>MRLVLGGLVGVMAIVVGVAWWFGTINRQRQQAESAATYAAMGGPVFTVFSLGCGTVLILAGIGILALMVVFRPS</sequence>
<proteinExistence type="predicted"/>
<feature type="transmembrane region" description="Helical" evidence="1">
    <location>
        <begin position="45"/>
        <end position="71"/>
    </location>
</feature>
<comment type="caution">
    <text evidence="2">The sequence shown here is derived from an EMBL/GenBank/DDBJ whole genome shotgun (WGS) entry which is preliminary data.</text>
</comment>
<evidence type="ECO:0000313" key="2">
    <source>
        <dbReference type="EMBL" id="MBJ7603184.1"/>
    </source>
</evidence>
<gene>
    <name evidence="2" type="ORF">JF888_08365</name>
</gene>
<dbReference type="Proteomes" id="UP000620075">
    <property type="component" value="Unassembled WGS sequence"/>
</dbReference>
<evidence type="ECO:0000313" key="3">
    <source>
        <dbReference type="Proteomes" id="UP000620075"/>
    </source>
</evidence>
<organism evidence="2 3">
    <name type="scientific">Candidatus Dormiibacter inghamiae</name>
    <dbReference type="NCBI Taxonomy" id="3127013"/>
    <lineage>
        <taxon>Bacteria</taxon>
        <taxon>Bacillati</taxon>
        <taxon>Candidatus Dormiibacterota</taxon>
        <taxon>Candidatus Dormibacteria</taxon>
        <taxon>Candidatus Dormibacterales</taxon>
        <taxon>Candidatus Dormibacteraceae</taxon>
        <taxon>Candidatus Dormiibacter</taxon>
    </lineage>
</organism>
<feature type="transmembrane region" description="Helical" evidence="1">
    <location>
        <begin position="6"/>
        <end position="24"/>
    </location>
</feature>
<dbReference type="AlphaFoldDB" id="A0A934NDR1"/>
<dbReference type="EMBL" id="JAEKNQ010000033">
    <property type="protein sequence ID" value="MBJ7603184.1"/>
    <property type="molecule type" value="Genomic_DNA"/>
</dbReference>
<dbReference type="RefSeq" id="WP_338178776.1">
    <property type="nucleotide sequence ID" value="NZ_JAEKNQ010000033.1"/>
</dbReference>
<reference evidence="2 3" key="1">
    <citation type="submission" date="2020-10" db="EMBL/GenBank/DDBJ databases">
        <title>Ca. Dormibacterota MAGs.</title>
        <authorList>
            <person name="Montgomery K."/>
        </authorList>
    </citation>
    <scope>NUCLEOTIDE SEQUENCE [LARGE SCALE GENOMIC DNA]</scope>
    <source>
        <strain evidence="2">SC8811_S16_3</strain>
    </source>
</reference>